<evidence type="ECO:0000313" key="2">
    <source>
        <dbReference type="Proteomes" id="UP001153269"/>
    </source>
</evidence>
<dbReference type="AlphaFoldDB" id="A0A9N7YVC1"/>
<gene>
    <name evidence="1" type="ORF">PLEPLA_LOCUS27515</name>
</gene>
<comment type="caution">
    <text evidence="1">The sequence shown here is derived from an EMBL/GenBank/DDBJ whole genome shotgun (WGS) entry which is preliminary data.</text>
</comment>
<name>A0A9N7YVC1_PLEPL</name>
<organism evidence="1 2">
    <name type="scientific">Pleuronectes platessa</name>
    <name type="common">European plaice</name>
    <dbReference type="NCBI Taxonomy" id="8262"/>
    <lineage>
        <taxon>Eukaryota</taxon>
        <taxon>Metazoa</taxon>
        <taxon>Chordata</taxon>
        <taxon>Craniata</taxon>
        <taxon>Vertebrata</taxon>
        <taxon>Euteleostomi</taxon>
        <taxon>Actinopterygii</taxon>
        <taxon>Neopterygii</taxon>
        <taxon>Teleostei</taxon>
        <taxon>Neoteleostei</taxon>
        <taxon>Acanthomorphata</taxon>
        <taxon>Carangaria</taxon>
        <taxon>Pleuronectiformes</taxon>
        <taxon>Pleuronectoidei</taxon>
        <taxon>Pleuronectidae</taxon>
        <taxon>Pleuronectes</taxon>
    </lineage>
</organism>
<dbReference type="Proteomes" id="UP001153269">
    <property type="component" value="Unassembled WGS sequence"/>
</dbReference>
<keyword evidence="2" id="KW-1185">Reference proteome</keyword>
<sequence>MNINSRQTNARCTPNLGKWVKSFEVNANLYNPGHQVSFCSSLTPLRHFAESEQASEGPQWIQSVVMLCRMPGAKQSKLDPLWLHNVLFPALGTRSPLAQCQAHAGVLLNTSSEESKVTYWSCQPFGQREGVKSSSTLGYGQKATDIGLEGLWFDSSQ</sequence>
<proteinExistence type="predicted"/>
<evidence type="ECO:0000313" key="1">
    <source>
        <dbReference type="EMBL" id="CAB1439744.1"/>
    </source>
</evidence>
<reference evidence="1" key="1">
    <citation type="submission" date="2020-03" db="EMBL/GenBank/DDBJ databases">
        <authorList>
            <person name="Weist P."/>
        </authorList>
    </citation>
    <scope>NUCLEOTIDE SEQUENCE</scope>
</reference>
<dbReference type="EMBL" id="CADEAL010002328">
    <property type="protein sequence ID" value="CAB1439744.1"/>
    <property type="molecule type" value="Genomic_DNA"/>
</dbReference>
<protein>
    <submittedName>
        <fullName evidence="1">Uncharacterized protein</fullName>
    </submittedName>
</protein>
<accession>A0A9N7YVC1</accession>